<dbReference type="InterPro" id="IPR046866">
    <property type="entry name" value="FapA_N"/>
</dbReference>
<sequence length="610" mass="71183">MFENKILQVANPFETLKFEQENYDFKLDFRILDFNTFCIKRNPERSKSYTQNELEVFYSNDFFVKNYDEFYQKFKIEIFTKAEENPFKFSLKTNANLTLLKACLDYEKFDPTLDLKENLRQALYKILIKNQFLLLRLDKELEAHLDQCVSLLKENKAKGFEFVVAQGVDKIEHQKAQLIFYRNVGETASEDRGYDERGYTQPVEKDELLFEFIHKKIGKEGRNLKGELLTLEPLEKVANSIILKDESIYATNLPDKTQYFSAKYGFLTKDIEGFSVSNSLKISRVDLKNTGSIKTDLDKEINVEVSNKNFNDDAVKSGIVSIKAANVNIEGHVGATELKATKIQISGATHAKSKIYAQSAFIANHKGFFEGDVVFIKNLERGKIKAKNVYVKHCIASKIEADNIFIEDLFTDSKLYPKKNLIILKNMKSNNRIKVSPETLINNEYKDEMEELRALLHKLDTKLTNLIKQKQNLYLYLVQNQTKIIKIKKSKDPQEIEIKLMAIYDDILKKYERSTLEYQQLVKLKHEIKRKLKSLSNMVFEAKIYIQSQPKEVDNILEFVSNSKSFYLELNQTGLYNFCEDKIKRQIEYDENEIEMLKAPFLEFLEEENS</sequence>
<comment type="caution">
    <text evidence="3">The sequence shown here is derived from an EMBL/GenBank/DDBJ whole genome shotgun (WGS) entry which is preliminary data.</text>
</comment>
<dbReference type="Proteomes" id="UP000811399">
    <property type="component" value="Unassembled WGS sequence"/>
</dbReference>
<accession>A0ABS5P2Z9</accession>
<gene>
    <name evidence="3" type="ORF">CVU5213_04810</name>
</gene>
<evidence type="ECO:0000256" key="1">
    <source>
        <dbReference type="SAM" id="Coils"/>
    </source>
</evidence>
<dbReference type="RefSeq" id="WP_213275876.1">
    <property type="nucleotide sequence ID" value="NZ_VJYU01000011.1"/>
</dbReference>
<dbReference type="Pfam" id="PF20250">
    <property type="entry name" value="FapA_N"/>
    <property type="match status" value="1"/>
</dbReference>
<proteinExistence type="predicted"/>
<name>A0ABS5P2Z9_9BACT</name>
<feature type="coiled-coil region" evidence="1">
    <location>
        <begin position="442"/>
        <end position="469"/>
    </location>
</feature>
<evidence type="ECO:0000313" key="4">
    <source>
        <dbReference type="Proteomes" id="UP000811399"/>
    </source>
</evidence>
<dbReference type="EMBL" id="VJYU01000011">
    <property type="protein sequence ID" value="MBS4241045.1"/>
    <property type="molecule type" value="Genomic_DNA"/>
</dbReference>
<keyword evidence="1" id="KW-0175">Coiled coil</keyword>
<evidence type="ECO:0000259" key="2">
    <source>
        <dbReference type="Pfam" id="PF20250"/>
    </source>
</evidence>
<feature type="domain" description="Flagellar Assembly Protein A N-terminal region" evidence="2">
    <location>
        <begin position="142"/>
        <end position="239"/>
    </location>
</feature>
<reference evidence="3 4" key="1">
    <citation type="journal article" date="2021" name="Syst. Appl. Microbiol.">
        <title>nCampylobacter vulpis sp. nov. isolated from wild red foxes.</title>
        <authorList>
            <person name="Parisi A."/>
            <person name="Chiara M."/>
            <person name="Caffara M."/>
            <person name="Mion D."/>
            <person name="Miller W.G."/>
            <person name="Caruso M."/>
            <person name="Manzari C."/>
            <person name="Florio D."/>
            <person name="Capozzi L."/>
            <person name="D'Erchia A.M."/>
            <person name="Manzulli V."/>
            <person name="Zanoni R.G."/>
        </authorList>
    </citation>
    <scope>NUCLEOTIDE SEQUENCE [LARGE SCALE GENOMIC DNA]</scope>
    <source>
        <strain evidence="3 4">52/13</strain>
    </source>
</reference>
<protein>
    <submittedName>
        <fullName evidence="3">DUF342 domain-containing protein</fullName>
    </submittedName>
</protein>
<organism evidence="3 4">
    <name type="scientific">Campylobacter vulpis</name>
    <dbReference type="NCBI Taxonomy" id="1655500"/>
    <lineage>
        <taxon>Bacteria</taxon>
        <taxon>Pseudomonadati</taxon>
        <taxon>Campylobacterota</taxon>
        <taxon>Epsilonproteobacteria</taxon>
        <taxon>Campylobacterales</taxon>
        <taxon>Campylobacteraceae</taxon>
        <taxon>Campylobacter</taxon>
    </lineage>
</organism>
<evidence type="ECO:0000313" key="3">
    <source>
        <dbReference type="EMBL" id="MBS4241045.1"/>
    </source>
</evidence>
<keyword evidence="4" id="KW-1185">Reference proteome</keyword>